<name>A0ABV7JBN0_9GAMM</name>
<reference evidence="2" key="1">
    <citation type="journal article" date="2019" name="Int. J. Syst. Evol. Microbiol.">
        <title>The Global Catalogue of Microorganisms (GCM) 10K type strain sequencing project: providing services to taxonomists for standard genome sequencing and annotation.</title>
        <authorList>
            <consortium name="The Broad Institute Genomics Platform"/>
            <consortium name="The Broad Institute Genome Sequencing Center for Infectious Disease"/>
            <person name="Wu L."/>
            <person name="Ma J."/>
        </authorList>
    </citation>
    <scope>NUCLEOTIDE SEQUENCE [LARGE SCALE GENOMIC DNA]</scope>
    <source>
        <strain evidence="2">KCTC 42953</strain>
    </source>
</reference>
<dbReference type="GO" id="GO:0008168">
    <property type="term" value="F:methyltransferase activity"/>
    <property type="evidence" value="ECO:0007669"/>
    <property type="project" value="UniProtKB-KW"/>
</dbReference>
<evidence type="ECO:0000313" key="2">
    <source>
        <dbReference type="Proteomes" id="UP001595533"/>
    </source>
</evidence>
<dbReference type="RefSeq" id="WP_077412882.1">
    <property type="nucleotide sequence ID" value="NZ_JBHRTS010000008.1"/>
</dbReference>
<dbReference type="SUPFAM" id="SSF53335">
    <property type="entry name" value="S-adenosyl-L-methionine-dependent methyltransferases"/>
    <property type="match status" value="1"/>
</dbReference>
<sequence>MQRLNFKLKPFKRISWTTEQIAEIWTKRIKTINQAFTAIEIESVFQGTRKAAIVRIDNMTFADVLIRTVSTSLLAVPIAMEANKNDQDGRLDIAHITVLICEFSLAGIIQDAVKKQDHETVGHYLGYPACCVSFYQQHQHMTSLLWPLAAQTAEPGEVSCELSGHEWLNPMLKTLGVQMISHWACSDRCAHSLQVAETNKQLLIQSGHQQALEWICQLLSWPMHFSALHGIAEIRLPVAKIAHNTDATAITYSVKRSGIDQPVESAVGGGFPFQVQSKPKLTKRQLFIKGQQSAAHQLQSRLWLDNGFQTEAGMLQEQASVIEGLHGLLADRSGGVLDLGCGNGYLLRQLLDNQSALFPMGCDHVQSHIEHARLLLPEHQQHFQHINMFSQALIEWLEDQPDKLALTLLMPGRLLGAKAGEKKRLLSGLKHNSELIAVYCYQDWVDEYGSVERLASAVDLNISQLVNERLALINL</sequence>
<gene>
    <name evidence="1" type="ORF">ACFODZ_14840</name>
</gene>
<keyword evidence="1" id="KW-0808">Transferase</keyword>
<keyword evidence="2" id="KW-1185">Reference proteome</keyword>
<dbReference type="GO" id="GO:0032259">
    <property type="term" value="P:methylation"/>
    <property type="evidence" value="ECO:0007669"/>
    <property type="project" value="UniProtKB-KW"/>
</dbReference>
<keyword evidence="1" id="KW-0489">Methyltransferase</keyword>
<accession>A0ABV7JBN0</accession>
<dbReference type="Gene3D" id="3.40.50.150">
    <property type="entry name" value="Vaccinia Virus protein VP39"/>
    <property type="match status" value="1"/>
</dbReference>
<evidence type="ECO:0000313" key="1">
    <source>
        <dbReference type="EMBL" id="MFC3195529.1"/>
    </source>
</evidence>
<dbReference type="EMBL" id="JBHRTS010000008">
    <property type="protein sequence ID" value="MFC3195529.1"/>
    <property type="molecule type" value="Genomic_DNA"/>
</dbReference>
<protein>
    <submittedName>
        <fullName evidence="1">Class I SAM-dependent methyltransferase</fullName>
    </submittedName>
</protein>
<proteinExistence type="predicted"/>
<dbReference type="InterPro" id="IPR029063">
    <property type="entry name" value="SAM-dependent_MTases_sf"/>
</dbReference>
<dbReference type="Proteomes" id="UP001595533">
    <property type="component" value="Unassembled WGS sequence"/>
</dbReference>
<comment type="caution">
    <text evidence="1">The sequence shown here is derived from an EMBL/GenBank/DDBJ whole genome shotgun (WGS) entry which is preliminary data.</text>
</comment>
<organism evidence="1 2">
    <name type="scientific">Marinicella sediminis</name>
    <dbReference type="NCBI Taxonomy" id="1792834"/>
    <lineage>
        <taxon>Bacteria</taxon>
        <taxon>Pseudomonadati</taxon>
        <taxon>Pseudomonadota</taxon>
        <taxon>Gammaproteobacteria</taxon>
        <taxon>Lysobacterales</taxon>
        <taxon>Marinicellaceae</taxon>
        <taxon>Marinicella</taxon>
    </lineage>
</organism>